<comment type="caution">
    <text evidence="2">The sequence shown here is derived from an EMBL/GenBank/DDBJ whole genome shotgun (WGS) entry which is preliminary data.</text>
</comment>
<proteinExistence type="predicted"/>
<gene>
    <name evidence="2" type="ORF">C7M84_020847</name>
</gene>
<evidence type="ECO:0000313" key="2">
    <source>
        <dbReference type="EMBL" id="ROT61384.1"/>
    </source>
</evidence>
<feature type="region of interest" description="Disordered" evidence="1">
    <location>
        <begin position="82"/>
        <end position="140"/>
    </location>
</feature>
<dbReference type="Proteomes" id="UP000283509">
    <property type="component" value="Unassembled WGS sequence"/>
</dbReference>
<accession>A0A423SB02</accession>
<reference evidence="2 3" key="1">
    <citation type="submission" date="2018-04" db="EMBL/GenBank/DDBJ databases">
        <authorList>
            <person name="Zhang X."/>
            <person name="Yuan J."/>
            <person name="Li F."/>
            <person name="Xiang J."/>
        </authorList>
    </citation>
    <scope>NUCLEOTIDE SEQUENCE [LARGE SCALE GENOMIC DNA]</scope>
    <source>
        <tissue evidence="2">Muscle</tissue>
    </source>
</reference>
<keyword evidence="3" id="KW-1185">Reference proteome</keyword>
<evidence type="ECO:0000313" key="3">
    <source>
        <dbReference type="Proteomes" id="UP000283509"/>
    </source>
</evidence>
<sequence>MPTLCKKTPERTAELITAAHQRTLRFQVFPDSPTPDSWPGTPHLLDTPLLLAHRAPPDTAHLPLAPLTTVWHTPATLLAPSPNLLARAHPPGSRLTSPPGTPSPHLPAQDSPPGTPHSHLRHIACAPTAPHGNPLGRSWHNKAHYTTHLHWHPQPHLLAHPRRSPGTATSPPGTLLTFPGTPSNLPGTPSTPPATPSLLAPHLPGTSPHLHPPGNPHLLATLTLPGTTHLHRWHLPHLLAPQPHLLAPSPPAWQHLHLCALLTLATTHLHPSNLLHTLTSLAPLTSWHPIPLTHWHTRTSWQQPLTLRHITSPSPPGTTRGTLQLPAAHPTSLRTTFSTPPLAHPNTTTLYSLLAHPHLLATPYSPLTSWHTQQLLATSALTSLAPSPHLLCTPHTPATTPSPPGTPCTSWQHTAPPGTITCTTFHCPLPLAQ</sequence>
<evidence type="ECO:0000256" key="1">
    <source>
        <dbReference type="SAM" id="MobiDB-lite"/>
    </source>
</evidence>
<dbReference type="EMBL" id="QCYY01004197">
    <property type="protein sequence ID" value="ROT61384.1"/>
    <property type="molecule type" value="Genomic_DNA"/>
</dbReference>
<protein>
    <submittedName>
        <fullName evidence="2">Uncharacterized protein</fullName>
    </submittedName>
</protein>
<name>A0A423SB02_PENVA</name>
<organism evidence="2 3">
    <name type="scientific">Penaeus vannamei</name>
    <name type="common">Whiteleg shrimp</name>
    <name type="synonym">Litopenaeus vannamei</name>
    <dbReference type="NCBI Taxonomy" id="6689"/>
    <lineage>
        <taxon>Eukaryota</taxon>
        <taxon>Metazoa</taxon>
        <taxon>Ecdysozoa</taxon>
        <taxon>Arthropoda</taxon>
        <taxon>Crustacea</taxon>
        <taxon>Multicrustacea</taxon>
        <taxon>Malacostraca</taxon>
        <taxon>Eumalacostraca</taxon>
        <taxon>Eucarida</taxon>
        <taxon>Decapoda</taxon>
        <taxon>Dendrobranchiata</taxon>
        <taxon>Penaeoidea</taxon>
        <taxon>Penaeidae</taxon>
        <taxon>Penaeus</taxon>
    </lineage>
</organism>
<dbReference type="AlphaFoldDB" id="A0A423SB02"/>
<reference evidence="2 3" key="2">
    <citation type="submission" date="2019-01" db="EMBL/GenBank/DDBJ databases">
        <title>The decoding of complex shrimp genome reveals the adaptation for benthos swimmer, frequently molting mechanism and breeding impact on genome.</title>
        <authorList>
            <person name="Sun Y."/>
            <person name="Gao Y."/>
            <person name="Yu Y."/>
        </authorList>
    </citation>
    <scope>NUCLEOTIDE SEQUENCE [LARGE SCALE GENOMIC DNA]</scope>
    <source>
        <tissue evidence="2">Muscle</tissue>
    </source>
</reference>
<feature type="region of interest" description="Disordered" evidence="1">
    <location>
        <begin position="156"/>
        <end position="200"/>
    </location>
</feature>
<feature type="compositionally biased region" description="Low complexity" evidence="1">
    <location>
        <begin position="169"/>
        <end position="188"/>
    </location>
</feature>